<evidence type="ECO:0000313" key="2">
    <source>
        <dbReference type="EMBL" id="RKR90519.1"/>
    </source>
</evidence>
<dbReference type="Pfam" id="PF00583">
    <property type="entry name" value="Acetyltransf_1"/>
    <property type="match status" value="1"/>
</dbReference>
<reference evidence="2 3" key="1">
    <citation type="submission" date="2018-10" db="EMBL/GenBank/DDBJ databases">
        <title>Sequencing the genomes of 1000 actinobacteria strains.</title>
        <authorList>
            <person name="Klenk H.-P."/>
        </authorList>
    </citation>
    <scope>NUCLEOTIDE SEQUENCE [LARGE SCALE GENOMIC DNA]</scope>
    <source>
        <strain evidence="2 3">DSM 45175</strain>
    </source>
</reference>
<dbReference type="InterPro" id="IPR016181">
    <property type="entry name" value="Acyl_CoA_acyltransferase"/>
</dbReference>
<dbReference type="AlphaFoldDB" id="A0A495JR30"/>
<protein>
    <submittedName>
        <fullName evidence="2">Acetyltransferase (GNAT) family protein</fullName>
    </submittedName>
</protein>
<accession>A0A495JR30</accession>
<evidence type="ECO:0000259" key="1">
    <source>
        <dbReference type="PROSITE" id="PS51186"/>
    </source>
</evidence>
<dbReference type="Proteomes" id="UP000277671">
    <property type="component" value="Unassembled WGS sequence"/>
</dbReference>
<dbReference type="EMBL" id="RBKT01000001">
    <property type="protein sequence ID" value="RKR90519.1"/>
    <property type="molecule type" value="Genomic_DNA"/>
</dbReference>
<dbReference type="CDD" id="cd04301">
    <property type="entry name" value="NAT_SF"/>
    <property type="match status" value="1"/>
</dbReference>
<dbReference type="PROSITE" id="PS51186">
    <property type="entry name" value="GNAT"/>
    <property type="match status" value="1"/>
</dbReference>
<dbReference type="GO" id="GO:0016747">
    <property type="term" value="F:acyltransferase activity, transferring groups other than amino-acyl groups"/>
    <property type="evidence" value="ECO:0007669"/>
    <property type="project" value="InterPro"/>
</dbReference>
<dbReference type="SUPFAM" id="SSF55729">
    <property type="entry name" value="Acyl-CoA N-acyltransferases (Nat)"/>
    <property type="match status" value="1"/>
</dbReference>
<gene>
    <name evidence="2" type="ORF">BDK92_4892</name>
</gene>
<dbReference type="InterPro" id="IPR000182">
    <property type="entry name" value="GNAT_dom"/>
</dbReference>
<dbReference type="Gene3D" id="3.40.630.30">
    <property type="match status" value="1"/>
</dbReference>
<keyword evidence="2" id="KW-0808">Transferase</keyword>
<keyword evidence="3" id="KW-1185">Reference proteome</keyword>
<proteinExistence type="predicted"/>
<name>A0A495JR30_9ACTN</name>
<feature type="domain" description="N-acetyltransferase" evidence="1">
    <location>
        <begin position="54"/>
        <end position="207"/>
    </location>
</feature>
<evidence type="ECO:0000313" key="3">
    <source>
        <dbReference type="Proteomes" id="UP000277671"/>
    </source>
</evidence>
<organism evidence="2 3">
    <name type="scientific">Micromonospora pisi</name>
    <dbReference type="NCBI Taxonomy" id="589240"/>
    <lineage>
        <taxon>Bacteria</taxon>
        <taxon>Bacillati</taxon>
        <taxon>Actinomycetota</taxon>
        <taxon>Actinomycetes</taxon>
        <taxon>Micromonosporales</taxon>
        <taxon>Micromonosporaceae</taxon>
        <taxon>Micromonospora</taxon>
    </lineage>
</organism>
<comment type="caution">
    <text evidence="2">The sequence shown here is derived from an EMBL/GenBank/DDBJ whole genome shotgun (WGS) entry which is preliminary data.</text>
</comment>
<sequence length="207" mass="22742">MTDFKFCQSVIAVTAVTMPGRPPDAPYESDEDDPVTLRFALDPELTTELRQQIVTLWTVVTNAGGAVGFVAPVSEDEVRTVAEAAFAGIAEGPDRLLVGYTDDNRPAAFLIFTSNRFALKEHWQVLKRVMVHPGLQGTGNGVALMAEAERVGRELGLEALQVTVRGGLNLERFYQRCGYREVGRLPAALRLSPGDDRDEILMWLPLV</sequence>